<gene>
    <name evidence="2" type="ORF">C2845_PM06G35360</name>
</gene>
<dbReference type="InterPro" id="IPR026960">
    <property type="entry name" value="RVT-Znf"/>
</dbReference>
<comment type="caution">
    <text evidence="2">The sequence shown here is derived from an EMBL/GenBank/DDBJ whole genome shotgun (WGS) entry which is preliminary data.</text>
</comment>
<dbReference type="EMBL" id="PQIB02000009">
    <property type="protein sequence ID" value="RLM99517.1"/>
    <property type="molecule type" value="Genomic_DNA"/>
</dbReference>
<reference evidence="3" key="1">
    <citation type="journal article" date="2019" name="Nat. Commun.">
        <title>The genome of broomcorn millet.</title>
        <authorList>
            <person name="Zou C."/>
            <person name="Miki D."/>
            <person name="Li D."/>
            <person name="Tang Q."/>
            <person name="Xiao L."/>
            <person name="Rajput S."/>
            <person name="Deng P."/>
            <person name="Jia W."/>
            <person name="Huang R."/>
            <person name="Zhang M."/>
            <person name="Sun Y."/>
            <person name="Hu J."/>
            <person name="Fu X."/>
            <person name="Schnable P.S."/>
            <person name="Li F."/>
            <person name="Zhang H."/>
            <person name="Feng B."/>
            <person name="Zhu X."/>
            <person name="Liu R."/>
            <person name="Schnable J.C."/>
            <person name="Zhu J.-K."/>
            <person name="Zhang H."/>
        </authorList>
    </citation>
    <scope>NUCLEOTIDE SEQUENCE [LARGE SCALE GENOMIC DNA]</scope>
</reference>
<dbReference type="Proteomes" id="UP000275267">
    <property type="component" value="Unassembled WGS sequence"/>
</dbReference>
<name>A0A3L6RAJ4_PANMI</name>
<organism evidence="2 3">
    <name type="scientific">Panicum miliaceum</name>
    <name type="common">Proso millet</name>
    <name type="synonym">Broomcorn millet</name>
    <dbReference type="NCBI Taxonomy" id="4540"/>
    <lineage>
        <taxon>Eukaryota</taxon>
        <taxon>Viridiplantae</taxon>
        <taxon>Streptophyta</taxon>
        <taxon>Embryophyta</taxon>
        <taxon>Tracheophyta</taxon>
        <taxon>Spermatophyta</taxon>
        <taxon>Magnoliopsida</taxon>
        <taxon>Liliopsida</taxon>
        <taxon>Poales</taxon>
        <taxon>Poaceae</taxon>
        <taxon>PACMAD clade</taxon>
        <taxon>Panicoideae</taxon>
        <taxon>Panicodae</taxon>
        <taxon>Paniceae</taxon>
        <taxon>Panicinae</taxon>
        <taxon>Panicum</taxon>
        <taxon>Panicum sect. Panicum</taxon>
    </lineage>
</organism>
<evidence type="ECO:0000313" key="3">
    <source>
        <dbReference type="Proteomes" id="UP000275267"/>
    </source>
</evidence>
<dbReference type="OrthoDB" id="693425at2759"/>
<keyword evidence="3" id="KW-1185">Reference proteome</keyword>
<proteinExistence type="predicted"/>
<evidence type="ECO:0000259" key="1">
    <source>
        <dbReference type="Pfam" id="PF13966"/>
    </source>
</evidence>
<sequence>MAEFVVLWERVQEVQFSDDPDKIIWKWTANGVYSSKSAYAIQFVGSYCTFNTSALWKAKAEGKHRFFAWLQVQAKIQTADNLLLKGIACDPEVWFLVREWTGGLITMPLPGVQVEEWWNLSLQAATAENRSKVAAILIYTGWNLWNERTEEFSRGLHNQLYEF</sequence>
<evidence type="ECO:0000313" key="2">
    <source>
        <dbReference type="EMBL" id="RLM99517.1"/>
    </source>
</evidence>
<dbReference type="STRING" id="4540.A0A3L6RAJ4"/>
<feature type="domain" description="Reverse transcriptase zinc-binding" evidence="1">
    <location>
        <begin position="33"/>
        <end position="92"/>
    </location>
</feature>
<dbReference type="Pfam" id="PF13966">
    <property type="entry name" value="zf-RVT"/>
    <property type="match status" value="1"/>
</dbReference>
<protein>
    <recommendedName>
        <fullName evidence="1">Reverse transcriptase zinc-binding domain-containing protein</fullName>
    </recommendedName>
</protein>
<dbReference type="AlphaFoldDB" id="A0A3L6RAJ4"/>
<accession>A0A3L6RAJ4</accession>